<accession>A0A8K1GQS3</accession>
<reference evidence="10" key="1">
    <citation type="submission" date="2019-04" db="EMBL/GenBank/DDBJ databases">
        <title>Genome assembly of Zosterops borbonicus 15179.</title>
        <authorList>
            <person name="Leroy T."/>
            <person name="Anselmetti Y."/>
            <person name="Tilak M.-K."/>
            <person name="Nabholz B."/>
        </authorList>
    </citation>
    <scope>NUCLEOTIDE SEQUENCE</scope>
    <source>
        <strain evidence="10">HGM_15179</strain>
        <tissue evidence="10">Muscle</tissue>
    </source>
</reference>
<dbReference type="GO" id="GO:0005737">
    <property type="term" value="C:cytoplasm"/>
    <property type="evidence" value="ECO:0007669"/>
    <property type="project" value="UniProtKB-SubCell"/>
</dbReference>
<name>A0A8K1GQS3_9PASS</name>
<keyword evidence="3" id="KW-0963">Cytoplasm</keyword>
<dbReference type="GO" id="GO:0008270">
    <property type="term" value="F:zinc ion binding"/>
    <property type="evidence" value="ECO:0007669"/>
    <property type="project" value="UniProtKB-KW"/>
</dbReference>
<sequence length="192" mass="21779">MLRDRNLCGSSEEQQKSSILRAVLCCSDQNNNLEVKPYYYLEAICSGLEDLVAGSSCGDRDQLCPYMVERMWHLGECCLYLHKVMGGICGLQVLHSFNQEQRKAHRMLHMATFELDIEKVFAFQASQVKVYSICMEVLCEKPLQPHIVLVLHLAVETCQVVQEIHHQVLSRVPNNIQVCHSQCALGGKAEEK</sequence>
<dbReference type="PANTHER" id="PTHR11224:SF17">
    <property type="entry name" value="E3 UBIQUITIN-PROTEIN LIGASE MAKORIN-2"/>
    <property type="match status" value="1"/>
</dbReference>
<protein>
    <submittedName>
        <fullName evidence="10">Uncharacterized protein</fullName>
    </submittedName>
</protein>
<dbReference type="InterPro" id="IPR045072">
    <property type="entry name" value="MKRN-like"/>
</dbReference>
<evidence type="ECO:0000256" key="5">
    <source>
        <dbReference type="ARBA" id="ARBA00022737"/>
    </source>
</evidence>
<keyword evidence="11" id="KW-1185">Reference proteome</keyword>
<dbReference type="AlphaFoldDB" id="A0A8K1GQS3"/>
<organism evidence="10 11">
    <name type="scientific">Zosterops borbonicus</name>
    <dbReference type="NCBI Taxonomy" id="364589"/>
    <lineage>
        <taxon>Eukaryota</taxon>
        <taxon>Metazoa</taxon>
        <taxon>Chordata</taxon>
        <taxon>Craniata</taxon>
        <taxon>Vertebrata</taxon>
        <taxon>Euteleostomi</taxon>
        <taxon>Archelosauria</taxon>
        <taxon>Archosauria</taxon>
        <taxon>Dinosauria</taxon>
        <taxon>Saurischia</taxon>
        <taxon>Theropoda</taxon>
        <taxon>Coelurosauria</taxon>
        <taxon>Aves</taxon>
        <taxon>Neognathae</taxon>
        <taxon>Neoaves</taxon>
        <taxon>Telluraves</taxon>
        <taxon>Australaves</taxon>
        <taxon>Passeriformes</taxon>
        <taxon>Sylvioidea</taxon>
        <taxon>Zosteropidae</taxon>
        <taxon>Zosterops</taxon>
    </lineage>
</organism>
<keyword evidence="5" id="KW-0677">Repeat</keyword>
<evidence type="ECO:0000256" key="9">
    <source>
        <dbReference type="ARBA" id="ARBA00023242"/>
    </source>
</evidence>
<evidence type="ECO:0000256" key="1">
    <source>
        <dbReference type="ARBA" id="ARBA00004123"/>
    </source>
</evidence>
<evidence type="ECO:0000256" key="6">
    <source>
        <dbReference type="ARBA" id="ARBA00022771"/>
    </source>
</evidence>
<evidence type="ECO:0000256" key="2">
    <source>
        <dbReference type="ARBA" id="ARBA00004496"/>
    </source>
</evidence>
<evidence type="ECO:0000256" key="7">
    <source>
        <dbReference type="ARBA" id="ARBA00022786"/>
    </source>
</evidence>
<dbReference type="Proteomes" id="UP000796761">
    <property type="component" value="Unassembled WGS sequence"/>
</dbReference>
<dbReference type="OrthoDB" id="411372at2759"/>
<evidence type="ECO:0000256" key="3">
    <source>
        <dbReference type="ARBA" id="ARBA00022490"/>
    </source>
</evidence>
<keyword evidence="9" id="KW-0539">Nucleus</keyword>
<dbReference type="EMBL" id="SWJQ01000105">
    <property type="protein sequence ID" value="TRZ22059.1"/>
    <property type="molecule type" value="Genomic_DNA"/>
</dbReference>
<dbReference type="PANTHER" id="PTHR11224">
    <property type="entry name" value="MAKORIN-RELATED"/>
    <property type="match status" value="1"/>
</dbReference>
<keyword evidence="7" id="KW-0833">Ubl conjugation pathway</keyword>
<keyword evidence="4" id="KW-0479">Metal-binding</keyword>
<keyword evidence="8" id="KW-0862">Zinc</keyword>
<evidence type="ECO:0000313" key="11">
    <source>
        <dbReference type="Proteomes" id="UP000796761"/>
    </source>
</evidence>
<dbReference type="GO" id="GO:0005634">
    <property type="term" value="C:nucleus"/>
    <property type="evidence" value="ECO:0007669"/>
    <property type="project" value="UniProtKB-SubCell"/>
</dbReference>
<evidence type="ECO:0000256" key="8">
    <source>
        <dbReference type="ARBA" id="ARBA00022833"/>
    </source>
</evidence>
<proteinExistence type="predicted"/>
<evidence type="ECO:0000313" key="10">
    <source>
        <dbReference type="EMBL" id="TRZ22059.1"/>
    </source>
</evidence>
<dbReference type="GO" id="GO:0061630">
    <property type="term" value="F:ubiquitin protein ligase activity"/>
    <property type="evidence" value="ECO:0007669"/>
    <property type="project" value="InterPro"/>
</dbReference>
<dbReference type="GO" id="GO:0000209">
    <property type="term" value="P:protein polyubiquitination"/>
    <property type="evidence" value="ECO:0007669"/>
    <property type="project" value="InterPro"/>
</dbReference>
<evidence type="ECO:0000256" key="4">
    <source>
        <dbReference type="ARBA" id="ARBA00022723"/>
    </source>
</evidence>
<comment type="subcellular location">
    <subcellularLocation>
        <location evidence="2">Cytoplasm</location>
    </subcellularLocation>
    <subcellularLocation>
        <location evidence="1">Nucleus</location>
    </subcellularLocation>
</comment>
<keyword evidence="6" id="KW-0863">Zinc-finger</keyword>
<comment type="caution">
    <text evidence="10">The sequence shown here is derived from an EMBL/GenBank/DDBJ whole genome shotgun (WGS) entry which is preliminary data.</text>
</comment>
<gene>
    <name evidence="10" type="ORF">HGM15179_004963</name>
</gene>